<dbReference type="OrthoDB" id="270004at2759"/>
<dbReference type="Proteomes" id="UP000284403">
    <property type="component" value="Unassembled WGS sequence"/>
</dbReference>
<name>A0A422NU65_9TRYP</name>
<gene>
    <name evidence="2" type="ORF">Tco025E_07060</name>
</gene>
<protein>
    <submittedName>
        <fullName evidence="2">Putative actin-like protein</fullName>
    </submittedName>
</protein>
<evidence type="ECO:0000256" key="1">
    <source>
        <dbReference type="RuleBase" id="RU000487"/>
    </source>
</evidence>
<dbReference type="PANTHER" id="PTHR11937">
    <property type="entry name" value="ACTIN"/>
    <property type="match status" value="1"/>
</dbReference>
<dbReference type="InterPro" id="IPR004000">
    <property type="entry name" value="Actin"/>
</dbReference>
<comment type="caution">
    <text evidence="2">The sequence shown here is derived from an EMBL/GenBank/DDBJ whole genome shotgun (WGS) entry which is preliminary data.</text>
</comment>
<dbReference type="GeneID" id="40320671"/>
<evidence type="ECO:0000313" key="3">
    <source>
        <dbReference type="Proteomes" id="UP000284403"/>
    </source>
</evidence>
<dbReference type="AlphaFoldDB" id="A0A422NU65"/>
<comment type="similarity">
    <text evidence="1">Belongs to the actin family.</text>
</comment>
<dbReference type="EMBL" id="MKKU01000521">
    <property type="protein sequence ID" value="RNF09002.1"/>
    <property type="molecule type" value="Genomic_DNA"/>
</dbReference>
<dbReference type="InterPro" id="IPR043129">
    <property type="entry name" value="ATPase_NBD"/>
</dbReference>
<dbReference type="SMART" id="SM00268">
    <property type="entry name" value="ACTIN"/>
    <property type="match status" value="1"/>
</dbReference>
<sequence>MRIAEGTAKILASIPLPDEVAAVHRQAAIVDVGSWTTRIGFAGDDAPRIDAPTCVVKGDEKGTAALCLKKAYDRRATTDVSRVIDGGEVDWEAMEQLLCYLDDLLQLSSKEVNTPLLLTEKMLVPRQQRQKMAEILMEKHGVNSIHFSLSPVLALYAAGVCSGVSVEMGHNACHVVPVFQGYPLFHATHALNFAGDFCTRYMMSTGPELPSMVHPSHRKDVWAYVKEKYCECSPSAALFRKAREEEAAPNADGYRGSNSSGGAGLRAVQYQLPDGTIISLDSNRFVPAEMLLDPALLTSDLLGGDQTLIDNMEQLRTSTQPEGLHRLILDAVSKCDQDLAPMLENAIHLSGGCSLLRGFPERLRSEIDAALSHNCNVVARTERRHAAFVGGSILASLPTFQGFWVTKADHDEFGSSAVLRRCF</sequence>
<keyword evidence="3" id="KW-1185">Reference proteome</keyword>
<dbReference type="Gene3D" id="3.30.420.40">
    <property type="match status" value="2"/>
</dbReference>
<organism evidence="2 3">
    <name type="scientific">Trypanosoma conorhini</name>
    <dbReference type="NCBI Taxonomy" id="83891"/>
    <lineage>
        <taxon>Eukaryota</taxon>
        <taxon>Discoba</taxon>
        <taxon>Euglenozoa</taxon>
        <taxon>Kinetoplastea</taxon>
        <taxon>Metakinetoplastina</taxon>
        <taxon>Trypanosomatida</taxon>
        <taxon>Trypanosomatidae</taxon>
        <taxon>Trypanosoma</taxon>
    </lineage>
</organism>
<dbReference type="Pfam" id="PF00022">
    <property type="entry name" value="Actin"/>
    <property type="match status" value="1"/>
</dbReference>
<proteinExistence type="inferred from homology"/>
<dbReference type="SUPFAM" id="SSF53067">
    <property type="entry name" value="Actin-like ATPase domain"/>
    <property type="match status" value="2"/>
</dbReference>
<accession>A0A422NU65</accession>
<dbReference type="Gene3D" id="3.90.640.10">
    <property type="entry name" value="Actin, Chain A, domain 4"/>
    <property type="match status" value="1"/>
</dbReference>
<dbReference type="RefSeq" id="XP_029225953.1">
    <property type="nucleotide sequence ID" value="XM_029373927.1"/>
</dbReference>
<evidence type="ECO:0000313" key="2">
    <source>
        <dbReference type="EMBL" id="RNF09002.1"/>
    </source>
</evidence>
<reference evidence="2 3" key="1">
    <citation type="journal article" date="2018" name="BMC Genomics">
        <title>Genomic comparison of Trypanosoma conorhini and Trypanosoma rangeli to Trypanosoma cruzi strains of high and low virulence.</title>
        <authorList>
            <person name="Bradwell K.R."/>
            <person name="Koparde V.N."/>
            <person name="Matveyev A.V."/>
            <person name="Serrano M.G."/>
            <person name="Alves J.M."/>
            <person name="Parikh H."/>
            <person name="Huang B."/>
            <person name="Lee V."/>
            <person name="Espinosa-Alvarez O."/>
            <person name="Ortiz P.A."/>
            <person name="Costa-Martins A.G."/>
            <person name="Teixeira M.M."/>
            <person name="Buck G.A."/>
        </authorList>
    </citation>
    <scope>NUCLEOTIDE SEQUENCE [LARGE SCALE GENOMIC DNA]</scope>
    <source>
        <strain evidence="2 3">025E</strain>
    </source>
</reference>